<dbReference type="PROSITE" id="PS51273">
    <property type="entry name" value="GATASE_TYPE_1"/>
    <property type="match status" value="1"/>
</dbReference>
<dbReference type="Proteomes" id="UP000094053">
    <property type="component" value="Unassembled WGS sequence"/>
</dbReference>
<dbReference type="STRING" id="1776.BHQ18_25405"/>
<evidence type="ECO:0000313" key="3">
    <source>
        <dbReference type="Proteomes" id="UP000094053"/>
    </source>
</evidence>
<dbReference type="SUPFAM" id="SSF52317">
    <property type="entry name" value="Class I glutamine amidotransferase-like"/>
    <property type="match status" value="1"/>
</dbReference>
<dbReference type="InterPro" id="IPR017926">
    <property type="entry name" value="GATASE"/>
</dbReference>
<dbReference type="InterPro" id="IPR029062">
    <property type="entry name" value="Class_I_gatase-like"/>
</dbReference>
<dbReference type="Pfam" id="PF00117">
    <property type="entry name" value="GATase"/>
    <property type="match status" value="1"/>
</dbReference>
<evidence type="ECO:0000259" key="1">
    <source>
        <dbReference type="Pfam" id="PF00117"/>
    </source>
</evidence>
<dbReference type="EMBL" id="MIHA01000026">
    <property type="protein sequence ID" value="ODQ87003.1"/>
    <property type="molecule type" value="Genomic_DNA"/>
</dbReference>
<comment type="caution">
    <text evidence="2">The sequence shown here is derived from an EMBL/GenBank/DDBJ whole genome shotgun (WGS) entry which is preliminary data.</text>
</comment>
<dbReference type="InterPro" id="IPR044992">
    <property type="entry name" value="ChyE-like"/>
</dbReference>
<reference evidence="3" key="1">
    <citation type="submission" date="2016-09" db="EMBL/GenBank/DDBJ databases">
        <authorList>
            <person name="Greninger A.L."/>
            <person name="Jerome K.R."/>
            <person name="Mcnair B."/>
            <person name="Wallis C."/>
            <person name="Fang F."/>
        </authorList>
    </citation>
    <scope>NUCLEOTIDE SEQUENCE [LARGE SCALE GENOMIC DNA]</scope>
    <source>
        <strain evidence="3">M6</strain>
    </source>
</reference>
<dbReference type="OrthoDB" id="5196541at2"/>
<name>A0A1E3RAW5_MYCFV</name>
<dbReference type="PANTHER" id="PTHR42695:SF5">
    <property type="entry name" value="GLUTAMINE AMIDOTRANSFERASE YLR126C-RELATED"/>
    <property type="match status" value="1"/>
</dbReference>
<proteinExistence type="predicted"/>
<protein>
    <submittedName>
        <fullName evidence="2">Glutamine amidotransferase</fullName>
    </submittedName>
</protein>
<keyword evidence="3" id="KW-1185">Reference proteome</keyword>
<dbReference type="GO" id="GO:0016740">
    <property type="term" value="F:transferase activity"/>
    <property type="evidence" value="ECO:0007669"/>
    <property type="project" value="UniProtKB-KW"/>
</dbReference>
<gene>
    <name evidence="2" type="ORF">BHQ18_25405</name>
</gene>
<feature type="domain" description="Glutamine amidotransferase" evidence="1">
    <location>
        <begin position="83"/>
        <end position="183"/>
    </location>
</feature>
<dbReference type="PANTHER" id="PTHR42695">
    <property type="entry name" value="GLUTAMINE AMIDOTRANSFERASE YLR126C-RELATED"/>
    <property type="match status" value="1"/>
</dbReference>
<dbReference type="Gene3D" id="3.40.50.880">
    <property type="match status" value="1"/>
</dbReference>
<evidence type="ECO:0000313" key="2">
    <source>
        <dbReference type="EMBL" id="ODQ87003.1"/>
    </source>
</evidence>
<dbReference type="RefSeq" id="WP_069416427.1">
    <property type="nucleotide sequence ID" value="NZ_JACKUL010000024.1"/>
</dbReference>
<sequence length="241" mass="25955">MSGVRAKVLFIYNDHVATEALLGEAFLAHGFDVDTFEVVPAARGTHAAGDVEFPDPTGYDVIVPLGARWAVYDPALLDTWVTAEAAMLRDAAAAGVALLGVCFGGQLLAHAFGGSVTRAPVPEIGWYDVDSTDHELIPPGRWFQWHADRWTLPPGAVEVARTAGASQAFLLGRTLGLQFHPEVDRPLLETWLADDDGELAAFGITSDELRSQTTTFVDTAKVQRLVEAFVTRVARQPCPSS</sequence>
<accession>A0A1E3RAW5</accession>
<keyword evidence="2" id="KW-0315">Glutamine amidotransferase</keyword>
<dbReference type="GO" id="GO:0005829">
    <property type="term" value="C:cytosol"/>
    <property type="evidence" value="ECO:0007669"/>
    <property type="project" value="TreeGrafter"/>
</dbReference>
<organism evidence="2 3">
    <name type="scientific">Mycolicibacterium flavescens</name>
    <name type="common">Mycobacterium flavescens</name>
    <dbReference type="NCBI Taxonomy" id="1776"/>
    <lineage>
        <taxon>Bacteria</taxon>
        <taxon>Bacillati</taxon>
        <taxon>Actinomycetota</taxon>
        <taxon>Actinomycetes</taxon>
        <taxon>Mycobacteriales</taxon>
        <taxon>Mycobacteriaceae</taxon>
        <taxon>Mycolicibacterium</taxon>
    </lineage>
</organism>
<keyword evidence="2" id="KW-0808">Transferase</keyword>
<dbReference type="AlphaFoldDB" id="A0A1E3RAW5"/>